<evidence type="ECO:0000256" key="1">
    <source>
        <dbReference type="ARBA" id="ARBA00003217"/>
    </source>
</evidence>
<comment type="caution">
    <text evidence="16">The sequence shown here is derived from an EMBL/GenBank/DDBJ whole genome shotgun (WGS) entry which is preliminary data.</text>
</comment>
<evidence type="ECO:0000256" key="4">
    <source>
        <dbReference type="ARBA" id="ARBA00012448"/>
    </source>
</evidence>
<evidence type="ECO:0000256" key="8">
    <source>
        <dbReference type="ARBA" id="ARBA00022801"/>
    </source>
</evidence>
<dbReference type="PANTHER" id="PTHR21581:SF11">
    <property type="entry name" value="D-ALANYL-D-ALANINE CARBOXYPEPTIDASE DACA"/>
    <property type="match status" value="1"/>
</dbReference>
<dbReference type="PROSITE" id="PS00430">
    <property type="entry name" value="TONB_DEPENDENT_REC_1"/>
    <property type="match status" value="1"/>
</dbReference>
<feature type="signal peptide" evidence="14">
    <location>
        <begin position="1"/>
        <end position="23"/>
    </location>
</feature>
<keyword evidence="10" id="KW-0573">Peptidoglycan synthesis</keyword>
<evidence type="ECO:0000256" key="12">
    <source>
        <dbReference type="ARBA" id="ARBA00034000"/>
    </source>
</evidence>
<protein>
    <recommendedName>
        <fullName evidence="4">serine-type D-Ala-D-Ala carboxypeptidase</fullName>
        <ecNumber evidence="4">3.4.16.4</ecNumber>
    </recommendedName>
</protein>
<dbReference type="SUPFAM" id="SSF69189">
    <property type="entry name" value="Penicillin-binding protein associated domain"/>
    <property type="match status" value="1"/>
</dbReference>
<evidence type="ECO:0000259" key="15">
    <source>
        <dbReference type="SMART" id="SM00936"/>
    </source>
</evidence>
<dbReference type="GO" id="GO:0016787">
    <property type="term" value="F:hydrolase activity"/>
    <property type="evidence" value="ECO:0007669"/>
    <property type="project" value="UniProtKB-KW"/>
</dbReference>
<feature type="chain" id="PRO_5046705397" description="serine-type D-Ala-D-Ala carboxypeptidase" evidence="14">
    <location>
        <begin position="24"/>
        <end position="445"/>
    </location>
</feature>
<evidence type="ECO:0000313" key="17">
    <source>
        <dbReference type="Proteomes" id="UP001235343"/>
    </source>
</evidence>
<dbReference type="InterPro" id="IPR037167">
    <property type="entry name" value="Peptidase_S11_C_sf"/>
</dbReference>
<name>A0ABT7L4X0_9BACI</name>
<evidence type="ECO:0000256" key="2">
    <source>
        <dbReference type="ARBA" id="ARBA00004752"/>
    </source>
</evidence>
<evidence type="ECO:0000256" key="6">
    <source>
        <dbReference type="ARBA" id="ARBA00022670"/>
    </source>
</evidence>
<dbReference type="InterPro" id="IPR015956">
    <property type="entry name" value="Peniciliin-bd_prot_C_sf"/>
</dbReference>
<dbReference type="PRINTS" id="PR00725">
    <property type="entry name" value="DADACBPTASE1"/>
</dbReference>
<reference evidence="16 17" key="1">
    <citation type="submission" date="2023-06" db="EMBL/GenBank/DDBJ databases">
        <title>Aquibacillus rhizosphaerae LR5S19.</title>
        <authorList>
            <person name="Sun J.-Q."/>
        </authorList>
    </citation>
    <scope>NUCLEOTIDE SEQUENCE [LARGE SCALE GENOMIC DNA]</scope>
    <source>
        <strain evidence="16 17">LR5S19</strain>
    </source>
</reference>
<dbReference type="InterPro" id="IPR001967">
    <property type="entry name" value="Peptidase_S11_N"/>
</dbReference>
<organism evidence="16 17">
    <name type="scientific">Aquibacillus rhizosphaerae</name>
    <dbReference type="NCBI Taxonomy" id="3051431"/>
    <lineage>
        <taxon>Bacteria</taxon>
        <taxon>Bacillati</taxon>
        <taxon>Bacillota</taxon>
        <taxon>Bacilli</taxon>
        <taxon>Bacillales</taxon>
        <taxon>Bacillaceae</taxon>
        <taxon>Aquibacillus</taxon>
    </lineage>
</organism>
<comment type="pathway">
    <text evidence="2">Cell wall biogenesis; peptidoglycan biosynthesis.</text>
</comment>
<comment type="similarity">
    <text evidence="3 13">Belongs to the peptidase S11 family.</text>
</comment>
<evidence type="ECO:0000256" key="10">
    <source>
        <dbReference type="ARBA" id="ARBA00022984"/>
    </source>
</evidence>
<evidence type="ECO:0000256" key="3">
    <source>
        <dbReference type="ARBA" id="ARBA00007164"/>
    </source>
</evidence>
<dbReference type="Gene3D" id="3.40.710.10">
    <property type="entry name" value="DD-peptidase/beta-lactamase superfamily"/>
    <property type="match status" value="1"/>
</dbReference>
<keyword evidence="7 14" id="KW-0732">Signal</keyword>
<dbReference type="InterPro" id="IPR012338">
    <property type="entry name" value="Beta-lactam/transpept-like"/>
</dbReference>
<dbReference type="Gene3D" id="2.60.410.10">
    <property type="entry name" value="D-Ala-D-Ala carboxypeptidase, C-terminal domain"/>
    <property type="match status" value="1"/>
</dbReference>
<sequence length="445" mass="49243">MRHKLKASFLIITVLLIALSTFAINPINASADSIEVDAEAAILVDAETGEILYAKNIDEMKEIASMTKMMTEYLVLEAINNGDINWDTTTQISDYPYSISADASFSGIGLIQDKDYTVKQLYEAMAINSDNATTIALAELIAGSESEFVKMMNDKAEELGLPAYDFVNSTGLNNQDLGDNFPDGTDPNAETAMSAKSTAMLAYHLIKDYPEVLEYSSQLTSELDDQTYENWNWMLPWDNDNFAQYYFEGVDGLKTGFTENAGNCFTGTAIRDGRRLISVVMDADSRDERFHQTKKLLEYGYSQFERQELYPAGYQIEGESVIPVAKGKEEVVEIASKDVLSSTVKNGEQESYSVTYNFDEGKLNDDGQLTAPIEKGEKVGTMELTYNGEVNHGSILSEGQAQSVDIITTSAIEKQNWFMLTLGGIGDFFSNIFSSIADTVKGWFS</sequence>
<keyword evidence="6" id="KW-0645">Protease</keyword>
<gene>
    <name evidence="16" type="ORF">QQS35_10685</name>
</gene>
<dbReference type="PANTHER" id="PTHR21581">
    <property type="entry name" value="D-ALANYL-D-ALANINE CARBOXYPEPTIDASE"/>
    <property type="match status" value="1"/>
</dbReference>
<evidence type="ECO:0000256" key="14">
    <source>
        <dbReference type="SAM" id="SignalP"/>
    </source>
</evidence>
<keyword evidence="17" id="KW-1185">Reference proteome</keyword>
<keyword evidence="9" id="KW-0133">Cell shape</keyword>
<dbReference type="SMART" id="SM00936">
    <property type="entry name" value="PBP5_C"/>
    <property type="match status" value="1"/>
</dbReference>
<dbReference type="Proteomes" id="UP001235343">
    <property type="component" value="Unassembled WGS sequence"/>
</dbReference>
<dbReference type="EMBL" id="JASTZU010000036">
    <property type="protein sequence ID" value="MDL4840915.1"/>
    <property type="molecule type" value="Genomic_DNA"/>
</dbReference>
<dbReference type="InterPro" id="IPR012907">
    <property type="entry name" value="Peptidase_S11_C"/>
</dbReference>
<evidence type="ECO:0000256" key="9">
    <source>
        <dbReference type="ARBA" id="ARBA00022960"/>
    </source>
</evidence>
<evidence type="ECO:0000256" key="11">
    <source>
        <dbReference type="ARBA" id="ARBA00023316"/>
    </source>
</evidence>
<dbReference type="Pfam" id="PF07943">
    <property type="entry name" value="PBP5_C"/>
    <property type="match status" value="1"/>
</dbReference>
<feature type="domain" description="Peptidase S11 D-Ala-D-Ala carboxypeptidase A C-terminal" evidence="15">
    <location>
        <begin position="304"/>
        <end position="414"/>
    </location>
</feature>
<dbReference type="SUPFAM" id="SSF56601">
    <property type="entry name" value="beta-lactamase/transpeptidase-like"/>
    <property type="match status" value="1"/>
</dbReference>
<accession>A0ABT7L4X0</accession>
<dbReference type="RefSeq" id="WP_285932070.1">
    <property type="nucleotide sequence ID" value="NZ_JASTZU010000036.1"/>
</dbReference>
<comment type="catalytic activity">
    <reaction evidence="12">
        <text>Preferential cleavage: (Ac)2-L-Lys-D-Ala-|-D-Ala. Also transpeptidation of peptidyl-alanyl moieties that are N-acyl substituents of D-alanine.</text>
        <dbReference type="EC" id="3.4.16.4"/>
    </reaction>
</comment>
<proteinExistence type="inferred from homology"/>
<keyword evidence="5" id="KW-0121">Carboxypeptidase</keyword>
<evidence type="ECO:0000256" key="7">
    <source>
        <dbReference type="ARBA" id="ARBA00022729"/>
    </source>
</evidence>
<dbReference type="InterPro" id="IPR018044">
    <property type="entry name" value="Peptidase_S11"/>
</dbReference>
<evidence type="ECO:0000256" key="13">
    <source>
        <dbReference type="RuleBase" id="RU004016"/>
    </source>
</evidence>
<keyword evidence="11" id="KW-0961">Cell wall biogenesis/degradation</keyword>
<evidence type="ECO:0000313" key="16">
    <source>
        <dbReference type="EMBL" id="MDL4840915.1"/>
    </source>
</evidence>
<dbReference type="EC" id="3.4.16.4" evidence="4"/>
<dbReference type="Pfam" id="PF00768">
    <property type="entry name" value="Peptidase_S11"/>
    <property type="match status" value="1"/>
</dbReference>
<evidence type="ECO:0000256" key="5">
    <source>
        <dbReference type="ARBA" id="ARBA00022645"/>
    </source>
</evidence>
<dbReference type="InterPro" id="IPR010916">
    <property type="entry name" value="TonB_box_CS"/>
</dbReference>
<comment type="function">
    <text evidence="1">Removes C-terminal D-alanyl residues from sugar-peptide cell wall precursors.</text>
</comment>
<keyword evidence="8 16" id="KW-0378">Hydrolase</keyword>